<organism evidence="2 4">
    <name type="scientific">Didymodactylos carnosus</name>
    <dbReference type="NCBI Taxonomy" id="1234261"/>
    <lineage>
        <taxon>Eukaryota</taxon>
        <taxon>Metazoa</taxon>
        <taxon>Spiralia</taxon>
        <taxon>Gnathifera</taxon>
        <taxon>Rotifera</taxon>
        <taxon>Eurotatoria</taxon>
        <taxon>Bdelloidea</taxon>
        <taxon>Philodinida</taxon>
        <taxon>Philodinidae</taxon>
        <taxon>Didymodactylos</taxon>
    </lineage>
</organism>
<dbReference type="EMBL" id="CAJNOK010000712">
    <property type="protein sequence ID" value="CAF0770670.1"/>
    <property type="molecule type" value="Genomic_DNA"/>
</dbReference>
<dbReference type="AlphaFoldDB" id="A0A8S2D027"/>
<keyword evidence="1" id="KW-1133">Transmembrane helix</keyword>
<dbReference type="EMBL" id="CAJOBA010000712">
    <property type="protein sequence ID" value="CAF3551518.1"/>
    <property type="molecule type" value="Genomic_DNA"/>
</dbReference>
<accession>A0A8S2D027</accession>
<reference evidence="2" key="1">
    <citation type="submission" date="2021-02" db="EMBL/GenBank/DDBJ databases">
        <authorList>
            <person name="Nowell W R."/>
        </authorList>
    </citation>
    <scope>NUCLEOTIDE SEQUENCE</scope>
</reference>
<proteinExistence type="predicted"/>
<dbReference type="Proteomes" id="UP000682733">
    <property type="component" value="Unassembled WGS sequence"/>
</dbReference>
<evidence type="ECO:0000313" key="4">
    <source>
        <dbReference type="Proteomes" id="UP000677228"/>
    </source>
</evidence>
<protein>
    <submittedName>
        <fullName evidence="2">Uncharacterized protein</fullName>
    </submittedName>
</protein>
<dbReference type="Proteomes" id="UP000677228">
    <property type="component" value="Unassembled WGS sequence"/>
</dbReference>
<evidence type="ECO:0000313" key="2">
    <source>
        <dbReference type="EMBL" id="CAF0770670.1"/>
    </source>
</evidence>
<gene>
    <name evidence="2" type="ORF">OVA965_LOCUS3067</name>
    <name evidence="3" type="ORF">TMI583_LOCUS3066</name>
</gene>
<keyword evidence="1" id="KW-0472">Membrane</keyword>
<keyword evidence="1" id="KW-0812">Transmembrane</keyword>
<feature type="transmembrane region" description="Helical" evidence="1">
    <location>
        <begin position="197"/>
        <end position="219"/>
    </location>
</feature>
<evidence type="ECO:0000313" key="3">
    <source>
        <dbReference type="EMBL" id="CAF3551518.1"/>
    </source>
</evidence>
<comment type="caution">
    <text evidence="2">The sequence shown here is derived from an EMBL/GenBank/DDBJ whole genome shotgun (WGS) entry which is preliminary data.</text>
</comment>
<name>A0A8S2D027_9BILA</name>
<sequence>MPTWGHYVSFIYAGNECTDNCCINQSRNSSLCLCRSDNETFLTKFTRLPCRHSGIPSIRPCRVHLESSPIQLINLVRSMSNYTYCLHQKDCIKSLHTSHVCTFYRLRTIMTDDDRCYQVCESDRRCGVLCLEPNMSFIANCHCESKNWKNVTCGCITQTTNVQNMTDEHEQDRCQQIVLPTTTPRWMQKRGFPAASILLLVIIGAAMIISLVKFVFHLLHGVSTSVNNNDRNITQVYNLPSTVPTSYFADILYIEDNQLQCVAKLHDLSQQLVIDTRQQEDGCDDFSVFLLKNKTAG</sequence>
<evidence type="ECO:0000256" key="1">
    <source>
        <dbReference type="SAM" id="Phobius"/>
    </source>
</evidence>